<dbReference type="Proteomes" id="UP000645555">
    <property type="component" value="Unassembled WGS sequence"/>
</dbReference>
<dbReference type="EMBL" id="BMWD01000023">
    <property type="protein sequence ID" value="GGX81516.1"/>
    <property type="molecule type" value="Genomic_DNA"/>
</dbReference>
<gene>
    <name evidence="2" type="ORF">GCM10010515_56430</name>
</gene>
<reference evidence="2" key="1">
    <citation type="journal article" date="2014" name="Int. J. Syst. Evol. Microbiol.">
        <title>Complete genome sequence of Corynebacterium casei LMG S-19264T (=DSM 44701T), isolated from a smear-ripened cheese.</title>
        <authorList>
            <consortium name="US DOE Joint Genome Institute (JGI-PGF)"/>
            <person name="Walter F."/>
            <person name="Albersmeier A."/>
            <person name="Kalinowski J."/>
            <person name="Ruckert C."/>
        </authorList>
    </citation>
    <scope>NUCLEOTIDE SEQUENCE</scope>
    <source>
        <strain evidence="2">JCM 4956</strain>
    </source>
</reference>
<feature type="compositionally biased region" description="Low complexity" evidence="1">
    <location>
        <begin position="43"/>
        <end position="53"/>
    </location>
</feature>
<evidence type="ECO:0000256" key="1">
    <source>
        <dbReference type="SAM" id="MobiDB-lite"/>
    </source>
</evidence>
<dbReference type="AlphaFoldDB" id="A0A918U1W8"/>
<proteinExistence type="predicted"/>
<protein>
    <submittedName>
        <fullName evidence="2">Uncharacterized protein</fullName>
    </submittedName>
</protein>
<organism evidence="2 3">
    <name type="scientific">Streptomyces fructofermentans</name>
    <dbReference type="NCBI Taxonomy" id="152141"/>
    <lineage>
        <taxon>Bacteria</taxon>
        <taxon>Bacillati</taxon>
        <taxon>Actinomycetota</taxon>
        <taxon>Actinomycetes</taxon>
        <taxon>Kitasatosporales</taxon>
        <taxon>Streptomycetaceae</taxon>
        <taxon>Streptomyces</taxon>
    </lineage>
</organism>
<feature type="compositionally biased region" description="Basic and acidic residues" evidence="1">
    <location>
        <begin position="101"/>
        <end position="110"/>
    </location>
</feature>
<evidence type="ECO:0000313" key="3">
    <source>
        <dbReference type="Proteomes" id="UP000645555"/>
    </source>
</evidence>
<comment type="caution">
    <text evidence="2">The sequence shown here is derived from an EMBL/GenBank/DDBJ whole genome shotgun (WGS) entry which is preliminary data.</text>
</comment>
<evidence type="ECO:0000313" key="2">
    <source>
        <dbReference type="EMBL" id="GGX81516.1"/>
    </source>
</evidence>
<sequence length="110" mass="11764">MPGAVQAPADDDFVPAVLDVTNGDIEALTQFLRDPARWRGDTDTVTGTQGGRVSNSHALDPGTAPYPEDTEFHALQTARTPGHQVQKDPVRPPDAASLPGRLDHGVRTTR</sequence>
<keyword evidence="3" id="KW-1185">Reference proteome</keyword>
<feature type="region of interest" description="Disordered" evidence="1">
    <location>
        <begin position="38"/>
        <end position="110"/>
    </location>
</feature>
<accession>A0A918U1W8</accession>
<name>A0A918U1W8_9ACTN</name>
<reference evidence="2" key="2">
    <citation type="submission" date="2020-09" db="EMBL/GenBank/DDBJ databases">
        <authorList>
            <person name="Sun Q."/>
            <person name="Ohkuma M."/>
        </authorList>
    </citation>
    <scope>NUCLEOTIDE SEQUENCE</scope>
    <source>
        <strain evidence="2">JCM 4956</strain>
    </source>
</reference>